<name>A0ABV0A571_9HYPH</name>
<dbReference type="PANTHER" id="PTHR13696:SF96">
    <property type="entry name" value="COBQ_COBB_MIND_PARA NUCLEOTIDE BINDING DOMAIN-CONTAINING PROTEIN"/>
    <property type="match status" value="1"/>
</dbReference>
<dbReference type="Pfam" id="PF01656">
    <property type="entry name" value="CbiA"/>
    <property type="match status" value="1"/>
</dbReference>
<organism evidence="2 3">
    <name type="scientific">Methylobacterium ajmalii</name>
    <dbReference type="NCBI Taxonomy" id="2738439"/>
    <lineage>
        <taxon>Bacteria</taxon>
        <taxon>Pseudomonadati</taxon>
        <taxon>Pseudomonadota</taxon>
        <taxon>Alphaproteobacteria</taxon>
        <taxon>Hyphomicrobiales</taxon>
        <taxon>Methylobacteriaceae</taxon>
        <taxon>Methylobacterium</taxon>
    </lineage>
</organism>
<dbReference type="InterPro" id="IPR002586">
    <property type="entry name" value="CobQ/CobB/MinD/ParA_Nub-bd_dom"/>
</dbReference>
<evidence type="ECO:0000313" key="3">
    <source>
        <dbReference type="Proteomes" id="UP001407347"/>
    </source>
</evidence>
<feature type="domain" description="CobQ/CobB/MinD/ParA nucleotide binding" evidence="1">
    <location>
        <begin position="4"/>
        <end position="177"/>
    </location>
</feature>
<dbReference type="SUPFAM" id="SSF52540">
    <property type="entry name" value="P-loop containing nucleoside triphosphate hydrolases"/>
    <property type="match status" value="1"/>
</dbReference>
<dbReference type="PANTHER" id="PTHR13696">
    <property type="entry name" value="P-LOOP CONTAINING NUCLEOSIDE TRIPHOSPHATE HYDROLASE"/>
    <property type="match status" value="1"/>
</dbReference>
<dbReference type="Gene3D" id="3.40.50.300">
    <property type="entry name" value="P-loop containing nucleotide triphosphate hydrolases"/>
    <property type="match status" value="1"/>
</dbReference>
<gene>
    <name evidence="2" type="ORF">PUR29_36695</name>
</gene>
<keyword evidence="3" id="KW-1185">Reference proteome</keyword>
<evidence type="ECO:0000313" key="2">
    <source>
        <dbReference type="EMBL" id="MEN3238978.1"/>
    </source>
</evidence>
<protein>
    <submittedName>
        <fullName evidence="2">ParA family protein</fullName>
    </submittedName>
</protein>
<dbReference type="PIRSF" id="PIRSF009320">
    <property type="entry name" value="Nuc_binding_HP_1000"/>
    <property type="match status" value="1"/>
</dbReference>
<dbReference type="InterPro" id="IPR027417">
    <property type="entry name" value="P-loop_NTPase"/>
</dbReference>
<dbReference type="RefSeq" id="WP_346013925.1">
    <property type="nucleotide sequence ID" value="NZ_JAQYXP010000010.1"/>
</dbReference>
<dbReference type="CDD" id="cd02042">
    <property type="entry name" value="ParAB_family"/>
    <property type="match status" value="1"/>
</dbReference>
<dbReference type="EMBL" id="JAQYXP010000010">
    <property type="protein sequence ID" value="MEN3238978.1"/>
    <property type="molecule type" value="Genomic_DNA"/>
</dbReference>
<reference evidence="2 3" key="1">
    <citation type="journal article" date="2023" name="PLoS ONE">
        <title>Complete genome assembly of Hawai'i environmental nontuberculous mycobacteria reveals unexpected co-isolation with methylobacteria.</title>
        <authorList>
            <person name="Hendrix J."/>
            <person name="Epperson L.E."/>
            <person name="Tong E.I."/>
            <person name="Chan Y.L."/>
            <person name="Hasan N.A."/>
            <person name="Dawrs S.N."/>
            <person name="Norton G.J."/>
            <person name="Virdi R."/>
            <person name="Crooks J.L."/>
            <person name="Chan E.D."/>
            <person name="Honda J.R."/>
            <person name="Strong M."/>
        </authorList>
    </citation>
    <scope>NUCLEOTIDE SEQUENCE [LARGE SCALE GENOMIC DNA]</scope>
    <source>
        <strain evidence="2 3">NJH_HI04-1</strain>
    </source>
</reference>
<sequence>MKIVTIAARKGGSGKSTIAASLAVAAHQAGEGVTVLDLDPQKSLAEWHGRRELDGVRYQARDGASLAELVPKLRADPSTSLVVIDTQGDFNADVTAALRVSDLCLIPVRATVLDVTAISRTVEALKRLERRYAFVLSQIMPSSPARAEEAAAALVKAGQLAPVIVASRADYQDAMMEGMGVTEFAPAGKAAGEMRELWTWTKAELSQ</sequence>
<proteinExistence type="predicted"/>
<comment type="caution">
    <text evidence="2">The sequence shown here is derived from an EMBL/GenBank/DDBJ whole genome shotgun (WGS) entry which is preliminary data.</text>
</comment>
<dbReference type="InterPro" id="IPR050678">
    <property type="entry name" value="DNA_Partitioning_ATPase"/>
</dbReference>
<dbReference type="Proteomes" id="UP001407347">
    <property type="component" value="Unassembled WGS sequence"/>
</dbReference>
<accession>A0ABV0A571</accession>
<evidence type="ECO:0000259" key="1">
    <source>
        <dbReference type="Pfam" id="PF01656"/>
    </source>
</evidence>